<keyword evidence="4" id="KW-1185">Reference proteome</keyword>
<dbReference type="AlphaFoldDB" id="A0A1Z5ILZ7"/>
<gene>
    <name evidence="3" type="primary">birA</name>
    <name evidence="3" type="ORF">IWT140_00314</name>
</gene>
<keyword evidence="1 3" id="KW-0436">Ligase</keyword>
<evidence type="ECO:0000256" key="1">
    <source>
        <dbReference type="ARBA" id="ARBA00022598"/>
    </source>
</evidence>
<feature type="domain" description="BPL/LPL catalytic" evidence="2">
    <location>
        <begin position="15"/>
        <end position="187"/>
    </location>
</feature>
<sequence length="255" mass="28551">MNDEEISTALNNQTGTRINLLHFATLGSTNQYAKQLSQKKLLINPCLIWADQQTAGVGKLARSFYSPTGGIYLSLLMPALTIEPRKVGLFTTSLAMAIVSAIKQTFNLLVDVKWVNDIYFHGRKIAGILVERGAKQSVIIGVGINLFERHFPQEIQQIAGNLLTSAPTNTERERFLTTLVTNLYRSNFTYTNSEFISDYKRRLTLMNHQIRVQIGHSVVTGKVTDINHLGQLIIYDAATRKQRTIRAGEVTKILS</sequence>
<dbReference type="Proteomes" id="UP000198430">
    <property type="component" value="Unassembled WGS sequence"/>
</dbReference>
<comment type="caution">
    <text evidence="3">The sequence shown here is derived from an EMBL/GenBank/DDBJ whole genome shotgun (WGS) entry which is preliminary data.</text>
</comment>
<dbReference type="NCBIfam" id="TIGR00121">
    <property type="entry name" value="birA_ligase"/>
    <property type="match status" value="1"/>
</dbReference>
<dbReference type="SUPFAM" id="SSF55681">
    <property type="entry name" value="Class II aaRS and biotin synthetases"/>
    <property type="match status" value="1"/>
</dbReference>
<evidence type="ECO:0000259" key="2">
    <source>
        <dbReference type="PROSITE" id="PS51733"/>
    </source>
</evidence>
<organism evidence="3 4">
    <name type="scientific">Secundilactobacillus pentosiphilus</name>
    <dbReference type="NCBI Taxonomy" id="1714682"/>
    <lineage>
        <taxon>Bacteria</taxon>
        <taxon>Bacillati</taxon>
        <taxon>Bacillota</taxon>
        <taxon>Bacilli</taxon>
        <taxon>Lactobacillales</taxon>
        <taxon>Lactobacillaceae</taxon>
        <taxon>Secundilactobacillus</taxon>
    </lineage>
</organism>
<proteinExistence type="predicted"/>
<name>A0A1Z5ILZ7_9LACO</name>
<dbReference type="EMBL" id="BCMH01000001">
    <property type="protein sequence ID" value="GAX02716.1"/>
    <property type="molecule type" value="Genomic_DNA"/>
</dbReference>
<dbReference type="RefSeq" id="WP_089087690.1">
    <property type="nucleotide sequence ID" value="NZ_BCMH01000001.1"/>
</dbReference>
<dbReference type="PANTHER" id="PTHR12835">
    <property type="entry name" value="BIOTIN PROTEIN LIGASE"/>
    <property type="match status" value="1"/>
</dbReference>
<dbReference type="GO" id="GO:0016740">
    <property type="term" value="F:transferase activity"/>
    <property type="evidence" value="ECO:0007669"/>
    <property type="project" value="UniProtKB-ARBA"/>
</dbReference>
<dbReference type="CDD" id="cd16442">
    <property type="entry name" value="BPL"/>
    <property type="match status" value="1"/>
</dbReference>
<dbReference type="InterPro" id="IPR045864">
    <property type="entry name" value="aa-tRNA-synth_II/BPL/LPL"/>
</dbReference>
<dbReference type="GO" id="GO:0009249">
    <property type="term" value="P:protein lipoylation"/>
    <property type="evidence" value="ECO:0007669"/>
    <property type="project" value="UniProtKB-ARBA"/>
</dbReference>
<dbReference type="GO" id="GO:0004077">
    <property type="term" value="F:biotin--[biotin carboxyl-carrier protein] ligase activity"/>
    <property type="evidence" value="ECO:0007669"/>
    <property type="project" value="InterPro"/>
</dbReference>
<reference evidence="3 4" key="1">
    <citation type="submission" date="2015-11" db="EMBL/GenBank/DDBJ databases">
        <title>Draft genome sequences of new species of the genus Lactobacillus isolated from orchardgrass silage.</title>
        <authorList>
            <person name="Tohno M."/>
            <person name="Tanizawa Y."/>
            <person name="Arita M."/>
        </authorList>
    </citation>
    <scope>NUCLEOTIDE SEQUENCE [LARGE SCALE GENOMIC DNA]</scope>
    <source>
        <strain evidence="3 4">IWT140</strain>
    </source>
</reference>
<dbReference type="Gene3D" id="3.30.930.10">
    <property type="entry name" value="Bira Bifunctional Protein, Domain 2"/>
    <property type="match status" value="1"/>
</dbReference>
<evidence type="ECO:0000313" key="3">
    <source>
        <dbReference type="EMBL" id="GAX02716.1"/>
    </source>
</evidence>
<dbReference type="Pfam" id="PF03099">
    <property type="entry name" value="BPL_LplA_LipB"/>
    <property type="match status" value="1"/>
</dbReference>
<dbReference type="InterPro" id="IPR004408">
    <property type="entry name" value="Biotin_CoA_COase_ligase"/>
</dbReference>
<accession>A0A1Z5ILZ7</accession>
<dbReference type="GO" id="GO:0005737">
    <property type="term" value="C:cytoplasm"/>
    <property type="evidence" value="ECO:0007669"/>
    <property type="project" value="TreeGrafter"/>
</dbReference>
<evidence type="ECO:0000313" key="4">
    <source>
        <dbReference type="Proteomes" id="UP000198430"/>
    </source>
</evidence>
<dbReference type="InterPro" id="IPR004143">
    <property type="entry name" value="BPL_LPL_catalytic"/>
</dbReference>
<dbReference type="PANTHER" id="PTHR12835:SF5">
    <property type="entry name" value="BIOTIN--PROTEIN LIGASE"/>
    <property type="match status" value="1"/>
</dbReference>
<protein>
    <submittedName>
        <fullName evidence="3">Biotin-[acetyl-CoA-carboxylase] ligase</fullName>
    </submittedName>
</protein>
<dbReference type="PROSITE" id="PS51733">
    <property type="entry name" value="BPL_LPL_CATALYTIC"/>
    <property type="match status" value="1"/>
</dbReference>